<evidence type="ECO:0000256" key="3">
    <source>
        <dbReference type="ARBA" id="ARBA00024446"/>
    </source>
</evidence>
<keyword evidence="2" id="KW-1282">Carboxysome</keyword>
<dbReference type="RefSeq" id="WP_072901782.1">
    <property type="nucleotide sequence ID" value="NZ_FRAD01000004.1"/>
</dbReference>
<dbReference type="Proteomes" id="UP000183952">
    <property type="component" value="Unassembled WGS sequence"/>
</dbReference>
<dbReference type="PANTHER" id="PTHR36539:SF2">
    <property type="entry name" value="ETHANOLAMINE UTILIZATION PROTEIN"/>
    <property type="match status" value="1"/>
</dbReference>
<evidence type="ECO:0000256" key="1">
    <source>
        <dbReference type="ARBA" id="ARBA00023587"/>
    </source>
</evidence>
<accession>A0A1M6KCL6</accession>
<name>A0A1M6KCL6_9CLOT</name>
<organism evidence="4 5">
    <name type="scientific">Hathewaya proteolytica DSM 3090</name>
    <dbReference type="NCBI Taxonomy" id="1121331"/>
    <lineage>
        <taxon>Bacteria</taxon>
        <taxon>Bacillati</taxon>
        <taxon>Bacillota</taxon>
        <taxon>Clostridia</taxon>
        <taxon>Eubacteriales</taxon>
        <taxon>Clostridiaceae</taxon>
        <taxon>Hathewaya</taxon>
    </lineage>
</organism>
<comment type="subcellular location">
    <subcellularLocation>
        <location evidence="1">Carboxysome</location>
    </subcellularLocation>
</comment>
<dbReference type="InterPro" id="IPR036677">
    <property type="entry name" value="EutN_CcmL_sf"/>
</dbReference>
<proteinExistence type="predicted"/>
<dbReference type="AlphaFoldDB" id="A0A1M6KCL6"/>
<sequence length="90" mass="9441">MFIGEVIGNVWATKKDEKLEGLKLMVVVPCDSDKDKIHKSDAIVAADIIGAGIGDKVLIATGGAARVSVRREAPLDAAIVGIIDSVDIQE</sequence>
<protein>
    <submittedName>
        <fullName evidence="4">Ethanolamine utilization protein EutN</fullName>
    </submittedName>
</protein>
<evidence type="ECO:0000313" key="5">
    <source>
        <dbReference type="Proteomes" id="UP000183952"/>
    </source>
</evidence>
<dbReference type="STRING" id="1121331.SAMN02745248_00419"/>
<evidence type="ECO:0000313" key="4">
    <source>
        <dbReference type="EMBL" id="SHJ56678.1"/>
    </source>
</evidence>
<dbReference type="Gene3D" id="2.40.50.220">
    <property type="entry name" value="EutN/Ccml"/>
    <property type="match status" value="1"/>
</dbReference>
<dbReference type="InterPro" id="IPR004992">
    <property type="entry name" value="EutN_CcmL"/>
</dbReference>
<dbReference type="SUPFAM" id="SSF159133">
    <property type="entry name" value="EutN/CcmL-like"/>
    <property type="match status" value="1"/>
</dbReference>
<dbReference type="GO" id="GO:0031470">
    <property type="term" value="C:carboxysome"/>
    <property type="evidence" value="ECO:0007669"/>
    <property type="project" value="UniProtKB-SubCell"/>
</dbReference>
<dbReference type="OrthoDB" id="196195at2"/>
<dbReference type="Pfam" id="PF03319">
    <property type="entry name" value="EutN_CcmL"/>
    <property type="match status" value="1"/>
</dbReference>
<dbReference type="PANTHER" id="PTHR36539">
    <property type="entry name" value="ETHANOLAMINE UTILIZATION PROTEIN EUTN"/>
    <property type="match status" value="1"/>
</dbReference>
<dbReference type="PROSITE" id="PS51932">
    <property type="entry name" value="BMV"/>
    <property type="match status" value="1"/>
</dbReference>
<evidence type="ECO:0000256" key="2">
    <source>
        <dbReference type="ARBA" id="ARBA00023669"/>
    </source>
</evidence>
<keyword evidence="3" id="KW-1283">Bacterial microcompartment</keyword>
<gene>
    <name evidence="4" type="ORF">SAMN02745248_00419</name>
</gene>
<dbReference type="CDD" id="cd01614">
    <property type="entry name" value="EutN_CcmL"/>
    <property type="match status" value="1"/>
</dbReference>
<dbReference type="EMBL" id="FRAD01000004">
    <property type="protein sequence ID" value="SHJ56678.1"/>
    <property type="molecule type" value="Genomic_DNA"/>
</dbReference>
<keyword evidence="5" id="KW-1185">Reference proteome</keyword>
<reference evidence="4 5" key="1">
    <citation type="submission" date="2016-11" db="EMBL/GenBank/DDBJ databases">
        <authorList>
            <person name="Jaros S."/>
            <person name="Januszkiewicz K."/>
            <person name="Wedrychowicz H."/>
        </authorList>
    </citation>
    <scope>NUCLEOTIDE SEQUENCE [LARGE SCALE GENOMIC DNA]</scope>
    <source>
        <strain evidence="4 5">DSM 3090</strain>
    </source>
</reference>